<gene>
    <name evidence="1" type="ORF">SAMN06265353_0046</name>
</gene>
<dbReference type="Proteomes" id="UP000218627">
    <property type="component" value="Unassembled WGS sequence"/>
</dbReference>
<reference evidence="2" key="1">
    <citation type="submission" date="2017-09" db="EMBL/GenBank/DDBJ databases">
        <authorList>
            <person name="Varghese N."/>
            <person name="Submissions S."/>
        </authorList>
    </citation>
    <scope>NUCLEOTIDE SEQUENCE [LARGE SCALE GENOMIC DNA]</scope>
    <source>
        <strain evidence="2">DSM 2913</strain>
    </source>
</reference>
<evidence type="ECO:0000313" key="1">
    <source>
        <dbReference type="EMBL" id="SNZ10774.1"/>
    </source>
</evidence>
<dbReference type="OrthoDB" id="13782at2"/>
<dbReference type="RefSeq" id="WP_096599893.1">
    <property type="nucleotide sequence ID" value="NZ_OBEN01000001.1"/>
</dbReference>
<dbReference type="AlphaFoldDB" id="A0A285NML5"/>
<evidence type="ECO:0000313" key="2">
    <source>
        <dbReference type="Proteomes" id="UP000218627"/>
    </source>
</evidence>
<protein>
    <submittedName>
        <fullName evidence="1">Uncharacterized protein</fullName>
    </submittedName>
</protein>
<keyword evidence="2" id="KW-1185">Reference proteome</keyword>
<dbReference type="EMBL" id="OBEN01000001">
    <property type="protein sequence ID" value="SNZ10774.1"/>
    <property type="molecule type" value="Genomic_DNA"/>
</dbReference>
<organism evidence="1 2">
    <name type="scientific">Hydrogenobacter hydrogenophilus</name>
    <dbReference type="NCBI Taxonomy" id="35835"/>
    <lineage>
        <taxon>Bacteria</taxon>
        <taxon>Pseudomonadati</taxon>
        <taxon>Aquificota</taxon>
        <taxon>Aquificia</taxon>
        <taxon>Aquificales</taxon>
        <taxon>Aquificaceae</taxon>
        <taxon>Hydrogenobacter</taxon>
    </lineage>
</organism>
<sequence>MKIQTVLHKPEEHAQKLEFFKNWEELTYTTKMIPYENCYIAVLEIPDEDFEKLVGIFQSKEEAMGAFLSNAMEYGWEIVPESYVIYHAHFEDNKLFAGLLPKDSNPAIFDHLHLENMVKEMAKYPRVVVYSYDVVTYIKDVYPEVDSKLYVITREISKVKGYAPDLEQLAQIYGVNLQSLEDKLRFIQELITKPIKLKDGELQLPPVDKPTITC</sequence>
<accession>A0A285NML5</accession>
<proteinExistence type="predicted"/>
<name>A0A285NML5_9AQUI</name>